<comment type="caution">
    <text evidence="1">The sequence shown here is derived from an EMBL/GenBank/DDBJ whole genome shotgun (WGS) entry which is preliminary data.</text>
</comment>
<dbReference type="EMBL" id="JAVFWL010000001">
    <property type="protein sequence ID" value="KAK6730464.1"/>
    <property type="molecule type" value="Genomic_DNA"/>
</dbReference>
<name>A0ABR1BVR3_NECAM</name>
<reference evidence="1 2" key="1">
    <citation type="submission" date="2023-08" db="EMBL/GenBank/DDBJ databases">
        <title>A Necator americanus chromosomal reference genome.</title>
        <authorList>
            <person name="Ilik V."/>
            <person name="Petrzelkova K.J."/>
            <person name="Pardy F."/>
            <person name="Fuh T."/>
            <person name="Niatou-Singa F.S."/>
            <person name="Gouil Q."/>
            <person name="Baker L."/>
            <person name="Ritchie M.E."/>
            <person name="Jex A.R."/>
            <person name="Gazzola D."/>
            <person name="Li H."/>
            <person name="Toshio Fujiwara R."/>
            <person name="Zhan B."/>
            <person name="Aroian R.V."/>
            <person name="Pafco B."/>
            <person name="Schwarz E.M."/>
        </authorList>
    </citation>
    <scope>NUCLEOTIDE SEQUENCE [LARGE SCALE GENOMIC DNA]</scope>
    <source>
        <strain evidence="1 2">Aroian</strain>
        <tissue evidence="1">Whole animal</tissue>
    </source>
</reference>
<dbReference type="Proteomes" id="UP001303046">
    <property type="component" value="Unassembled WGS sequence"/>
</dbReference>
<organism evidence="1 2">
    <name type="scientific">Necator americanus</name>
    <name type="common">Human hookworm</name>
    <dbReference type="NCBI Taxonomy" id="51031"/>
    <lineage>
        <taxon>Eukaryota</taxon>
        <taxon>Metazoa</taxon>
        <taxon>Ecdysozoa</taxon>
        <taxon>Nematoda</taxon>
        <taxon>Chromadorea</taxon>
        <taxon>Rhabditida</taxon>
        <taxon>Rhabditina</taxon>
        <taxon>Rhabditomorpha</taxon>
        <taxon>Strongyloidea</taxon>
        <taxon>Ancylostomatidae</taxon>
        <taxon>Bunostominae</taxon>
        <taxon>Necator</taxon>
    </lineage>
</organism>
<protein>
    <submittedName>
        <fullName evidence="1">Uncharacterized protein</fullName>
    </submittedName>
</protein>
<gene>
    <name evidence="1" type="primary">Necator_chrI.g3253</name>
    <name evidence="1" type="ORF">RB195_007124</name>
</gene>
<accession>A0ABR1BVR3</accession>
<evidence type="ECO:0000313" key="2">
    <source>
        <dbReference type="Proteomes" id="UP001303046"/>
    </source>
</evidence>
<sequence length="75" mass="8543">MIRSFGDDDDGVPVFEAVNKDFALASFQASHRDNAMQWDVSSDLTHRAAIHNRKRDEVALFLFIFEGSDNPIIQF</sequence>
<evidence type="ECO:0000313" key="1">
    <source>
        <dbReference type="EMBL" id="KAK6730464.1"/>
    </source>
</evidence>
<proteinExistence type="predicted"/>
<keyword evidence="2" id="KW-1185">Reference proteome</keyword>